<feature type="compositionally biased region" description="Polar residues" evidence="10">
    <location>
        <begin position="316"/>
        <end position="331"/>
    </location>
</feature>
<evidence type="ECO:0000256" key="4">
    <source>
        <dbReference type="ARBA" id="ARBA00022771"/>
    </source>
</evidence>
<feature type="region of interest" description="Disordered" evidence="10">
    <location>
        <begin position="285"/>
        <end position="366"/>
    </location>
</feature>
<dbReference type="SUPFAM" id="SSF57850">
    <property type="entry name" value="RING/U-box"/>
    <property type="match status" value="1"/>
</dbReference>
<feature type="compositionally biased region" description="Polar residues" evidence="10">
    <location>
        <begin position="341"/>
        <end position="358"/>
    </location>
</feature>
<evidence type="ECO:0000259" key="12">
    <source>
        <dbReference type="PROSITE" id="PS51192"/>
    </source>
</evidence>
<dbReference type="GO" id="GO:0005737">
    <property type="term" value="C:cytoplasm"/>
    <property type="evidence" value="ECO:0007669"/>
    <property type="project" value="TreeGrafter"/>
</dbReference>
<dbReference type="GO" id="GO:0008094">
    <property type="term" value="F:ATP-dependent activity, acting on DNA"/>
    <property type="evidence" value="ECO:0007669"/>
    <property type="project" value="TreeGrafter"/>
</dbReference>
<evidence type="ECO:0000259" key="11">
    <source>
        <dbReference type="PROSITE" id="PS50089"/>
    </source>
</evidence>
<dbReference type="Gene3D" id="3.30.40.10">
    <property type="entry name" value="Zinc/RING finger domain, C3HC4 (zinc finger)"/>
    <property type="match status" value="1"/>
</dbReference>
<evidence type="ECO:0000256" key="7">
    <source>
        <dbReference type="ARBA" id="ARBA00022833"/>
    </source>
</evidence>
<feature type="region of interest" description="Disordered" evidence="10">
    <location>
        <begin position="157"/>
        <end position="199"/>
    </location>
</feature>
<evidence type="ECO:0000256" key="1">
    <source>
        <dbReference type="ARBA" id="ARBA00007025"/>
    </source>
</evidence>
<dbReference type="PANTHER" id="PTHR45626">
    <property type="entry name" value="TRANSCRIPTION TERMINATION FACTOR 2-RELATED"/>
    <property type="match status" value="1"/>
</dbReference>
<dbReference type="InterPro" id="IPR049730">
    <property type="entry name" value="SNF2/RAD54-like_C"/>
</dbReference>
<dbReference type="PANTHER" id="PTHR45626:SF16">
    <property type="entry name" value="ATP-DEPENDENT HELICASE ULS1"/>
    <property type="match status" value="1"/>
</dbReference>
<feature type="domain" description="RING-type" evidence="11">
    <location>
        <begin position="940"/>
        <end position="990"/>
    </location>
</feature>
<dbReference type="GO" id="GO:0008270">
    <property type="term" value="F:zinc ion binding"/>
    <property type="evidence" value="ECO:0007669"/>
    <property type="project" value="UniProtKB-KW"/>
</dbReference>
<proteinExistence type="inferred from homology"/>
<dbReference type="CDD" id="cd16449">
    <property type="entry name" value="RING-HC"/>
    <property type="match status" value="1"/>
</dbReference>
<dbReference type="InterPro" id="IPR014001">
    <property type="entry name" value="Helicase_ATP-bd"/>
</dbReference>
<dbReference type="GO" id="GO:0004386">
    <property type="term" value="F:helicase activity"/>
    <property type="evidence" value="ECO:0007669"/>
    <property type="project" value="UniProtKB-KW"/>
</dbReference>
<dbReference type="InterPro" id="IPR027417">
    <property type="entry name" value="P-loop_NTPase"/>
</dbReference>
<keyword evidence="2" id="KW-0479">Metal-binding</keyword>
<feature type="compositionally biased region" description="Basic residues" evidence="10">
    <location>
        <begin position="1079"/>
        <end position="1096"/>
    </location>
</feature>
<dbReference type="SMART" id="SM00487">
    <property type="entry name" value="DEXDc"/>
    <property type="match status" value="1"/>
</dbReference>
<name>A0A517L506_9PEZI</name>
<dbReference type="GO" id="GO:0000724">
    <property type="term" value="P:double-strand break repair via homologous recombination"/>
    <property type="evidence" value="ECO:0007669"/>
    <property type="project" value="TreeGrafter"/>
</dbReference>
<dbReference type="PROSITE" id="PS51194">
    <property type="entry name" value="HELICASE_CTER"/>
    <property type="match status" value="1"/>
</dbReference>
<dbReference type="SUPFAM" id="SSF52540">
    <property type="entry name" value="P-loop containing nucleoside triphosphate hydrolases"/>
    <property type="match status" value="2"/>
</dbReference>
<dbReference type="OrthoDB" id="423559at2759"/>
<dbReference type="InterPro" id="IPR013083">
    <property type="entry name" value="Znf_RING/FYVE/PHD"/>
</dbReference>
<keyword evidence="5" id="KW-0378">Hydrolase</keyword>
<evidence type="ECO:0000256" key="9">
    <source>
        <dbReference type="PROSITE-ProRule" id="PRU00175"/>
    </source>
</evidence>
<dbReference type="CDD" id="cd18008">
    <property type="entry name" value="DEXDc_SHPRH-like"/>
    <property type="match status" value="1"/>
</dbReference>
<dbReference type="InterPro" id="IPR001650">
    <property type="entry name" value="Helicase_C-like"/>
</dbReference>
<dbReference type="GO" id="GO:0005634">
    <property type="term" value="C:nucleus"/>
    <property type="evidence" value="ECO:0007669"/>
    <property type="project" value="TreeGrafter"/>
</dbReference>
<accession>A0A517L506</accession>
<evidence type="ECO:0000313" key="14">
    <source>
        <dbReference type="EMBL" id="QDS70704.1"/>
    </source>
</evidence>
<feature type="region of interest" description="Disordered" evidence="10">
    <location>
        <begin position="235"/>
        <end position="254"/>
    </location>
</feature>
<dbReference type="InterPro" id="IPR050628">
    <property type="entry name" value="SNF2_RAD54_helicase_TF"/>
</dbReference>
<feature type="region of interest" description="Disordered" evidence="10">
    <location>
        <begin position="1063"/>
        <end position="1110"/>
    </location>
</feature>
<keyword evidence="7" id="KW-0862">Zinc</keyword>
<keyword evidence="15" id="KW-1185">Reference proteome</keyword>
<dbReference type="EMBL" id="CP042189">
    <property type="protein sequence ID" value="QDS70704.1"/>
    <property type="molecule type" value="Genomic_DNA"/>
</dbReference>
<feature type="compositionally biased region" description="Polar residues" evidence="10">
    <location>
        <begin position="58"/>
        <end position="84"/>
    </location>
</feature>
<dbReference type="InterPro" id="IPR038718">
    <property type="entry name" value="SNF2-like_sf"/>
</dbReference>
<dbReference type="InterPro" id="IPR000330">
    <property type="entry name" value="SNF2_N"/>
</dbReference>
<keyword evidence="3" id="KW-0547">Nucleotide-binding</keyword>
<dbReference type="Gene3D" id="3.40.50.10810">
    <property type="entry name" value="Tandem AAA-ATPase domain"/>
    <property type="match status" value="1"/>
</dbReference>
<dbReference type="GO" id="GO:0005524">
    <property type="term" value="F:ATP binding"/>
    <property type="evidence" value="ECO:0007669"/>
    <property type="project" value="UniProtKB-KW"/>
</dbReference>
<dbReference type="InterPro" id="IPR018957">
    <property type="entry name" value="Znf_C3HC4_RING-type"/>
</dbReference>
<dbReference type="CDD" id="cd18793">
    <property type="entry name" value="SF2_C_SNF"/>
    <property type="match status" value="1"/>
</dbReference>
<comment type="similarity">
    <text evidence="1">Belongs to the SNF2/RAD54 helicase family.</text>
</comment>
<feature type="compositionally biased region" description="Polar residues" evidence="10">
    <location>
        <begin position="1064"/>
        <end position="1073"/>
    </location>
</feature>
<dbReference type="SMART" id="SM00490">
    <property type="entry name" value="HELICc"/>
    <property type="match status" value="1"/>
</dbReference>
<dbReference type="Gene3D" id="3.40.50.300">
    <property type="entry name" value="P-loop containing nucleotide triphosphate hydrolases"/>
    <property type="match status" value="1"/>
</dbReference>
<dbReference type="SMART" id="SM00184">
    <property type="entry name" value="RING"/>
    <property type="match status" value="1"/>
</dbReference>
<dbReference type="Pfam" id="PF00097">
    <property type="entry name" value="zf-C3HC4"/>
    <property type="match status" value="1"/>
</dbReference>
<dbReference type="Proteomes" id="UP000316270">
    <property type="component" value="Chromosome 5"/>
</dbReference>
<evidence type="ECO:0000256" key="3">
    <source>
        <dbReference type="ARBA" id="ARBA00022741"/>
    </source>
</evidence>
<evidence type="ECO:0000256" key="5">
    <source>
        <dbReference type="ARBA" id="ARBA00022801"/>
    </source>
</evidence>
<feature type="region of interest" description="Disordered" evidence="10">
    <location>
        <begin position="419"/>
        <end position="439"/>
    </location>
</feature>
<reference evidence="14 15" key="1">
    <citation type="submission" date="2019-07" db="EMBL/GenBank/DDBJ databases">
        <title>Finished genome of Venturia effusa.</title>
        <authorList>
            <person name="Young C.A."/>
            <person name="Cox M.P."/>
            <person name="Ganley A.R.D."/>
            <person name="David W.J."/>
        </authorList>
    </citation>
    <scope>NUCLEOTIDE SEQUENCE [LARGE SCALE GENOMIC DNA]</scope>
    <source>
        <strain evidence="15">albino</strain>
    </source>
</reference>
<dbReference type="PROSITE" id="PS51192">
    <property type="entry name" value="HELICASE_ATP_BIND_1"/>
    <property type="match status" value="1"/>
</dbReference>
<dbReference type="InterPro" id="IPR001841">
    <property type="entry name" value="Znf_RING"/>
</dbReference>
<evidence type="ECO:0000259" key="13">
    <source>
        <dbReference type="PROSITE" id="PS51194"/>
    </source>
</evidence>
<feature type="compositionally biased region" description="Pro residues" evidence="10">
    <location>
        <begin position="180"/>
        <end position="189"/>
    </location>
</feature>
<dbReference type="PROSITE" id="PS50089">
    <property type="entry name" value="ZF_RING_2"/>
    <property type="match status" value="1"/>
</dbReference>
<evidence type="ECO:0000256" key="10">
    <source>
        <dbReference type="SAM" id="MobiDB-lite"/>
    </source>
</evidence>
<keyword evidence="4 9" id="KW-0863">Zinc-finger</keyword>
<evidence type="ECO:0000256" key="2">
    <source>
        <dbReference type="ARBA" id="ARBA00022723"/>
    </source>
</evidence>
<feature type="domain" description="Helicase ATP-binding" evidence="12">
    <location>
        <begin position="592"/>
        <end position="780"/>
    </location>
</feature>
<sequence length="1324" mass="146949">MAAVMEDLQQDLELQLTAETMMMEGLDPEEEQYIQKRAVVESNIRLLRRALGIDDKTLSQGQSQDQEPVSSSTISRGDLSQESWDQMPLQPFGDTSNLFGGDQFEYTDTHGMLMDSSGASGANYDWMLDMYGDSALPVASPSTRPTFTASVDTMSRKRNHQELASPDAAAFVSNKSMRPSPAPTPPRPTTRPVSPNSDSSLEIIGQAFAHQNRGSRPGEDGLSDPRVVAMLEKQREAEAQAKKREEQRKARLAQDRQLAASFNSGVSIPRTPSGLSQQTVLNRDGTIRRSHPQSAFKDEPVSGHTTPYFKAEPSMNGATSLSHSMPSSRYSTKQDSRAFKSEQSPQTSSRTPQGNQVWSIDSDSENSDIEVIDAEQFAQSSRSRQTSMQHANTQMYQHHLQPTYNSLGQNQRLSHQQSMINNGTQTPDPGGKGPFTSYPNVMSQQAKTLPVNTWDNESRYWTDLFGPTNSFIGGFQENISTLQDMIGVGSTYGSNRSMPGTFPGAFDGFGGAFSGNAPVIDLDDDDEEEGMPSAALNYLYSDSTRTSAEIKALIENIAAGGDIPPEMRGNTPDAMAGTLFEHQKIGLKWLKEKEEGTLKGGILADDMGLGKTVQAIALMASNPSDNPSRKTTLIVAPVSLIRQWELEIRDKLKDTHQMRVHKHHGGSKKHTFKELRQYDVVVTTFGTLASELKKKEHWDKVLKNNAEAQPKPHEVLALLGEECNWYRVIIDEAQCIKNKGTNTAKAAYLLRAKHRWCMTGTPMMNNVSELFSLVHFCRIKPYNDAQKFKSDIATPLASTNEGEHNRAMTKLQGLIKAVMLRRTKNSTLDGKPIISVPERTSETANVQFSEEEGEFYRALQGEAQIQFNKYLRQGSVMKNYANALVLLLRLRQACCHPHLLRDYATEGNTEVSAKAMEDLAKQLSGDVVTRIKESKGNFECPICYDGVLNPSIFIPCGHDACLDCFTRLTDPSRALQQGSESTEARCPECRGKLDPNRITDFNSFRKVHMPDQVPERDFLTEIADVDDDSDSDSDTDSASDEEDEDDTLGGFIVRDDEIVDDAVNSDTATSATVTEKKTQKSKKSRKKKSKKAKGKKKEKETKSLAQLRTEGLRNKKARRQYLRRLKKDYVTSAKLDKVLEILGKIHEVPINPKPRDEDVETNGEKVLIFSQFTSLLDLLEIPILDAGYQYTRYDGSMSPADRNASVETFKTNALCRIMLVSLKAGNAGLNLIQASQVIILDPFWNPYIAEQAIDRAHRIGQRRKVNVHHVLVAGTVEDRIVTLQEKKKALISTALDENEGKSIGRLGVRELGYLFGVNGLAGAN</sequence>
<dbReference type="Pfam" id="PF00271">
    <property type="entry name" value="Helicase_C"/>
    <property type="match status" value="1"/>
</dbReference>
<evidence type="ECO:0000256" key="8">
    <source>
        <dbReference type="ARBA" id="ARBA00022840"/>
    </source>
</evidence>
<dbReference type="GO" id="GO:0016787">
    <property type="term" value="F:hydrolase activity"/>
    <property type="evidence" value="ECO:0007669"/>
    <property type="project" value="UniProtKB-KW"/>
</dbReference>
<protein>
    <submittedName>
        <fullName evidence="14">Uncharacterized protein</fullName>
    </submittedName>
</protein>
<feature type="region of interest" description="Disordered" evidence="10">
    <location>
        <begin position="57"/>
        <end position="96"/>
    </location>
</feature>
<keyword evidence="8" id="KW-0067">ATP-binding</keyword>
<gene>
    <name evidence="14" type="ORF">FKW77_001810</name>
</gene>
<organism evidence="14 15">
    <name type="scientific">Venturia effusa</name>
    <dbReference type="NCBI Taxonomy" id="50376"/>
    <lineage>
        <taxon>Eukaryota</taxon>
        <taxon>Fungi</taxon>
        <taxon>Dikarya</taxon>
        <taxon>Ascomycota</taxon>
        <taxon>Pezizomycotina</taxon>
        <taxon>Dothideomycetes</taxon>
        <taxon>Pleosporomycetidae</taxon>
        <taxon>Venturiales</taxon>
        <taxon>Venturiaceae</taxon>
        <taxon>Venturia</taxon>
    </lineage>
</organism>
<evidence type="ECO:0000256" key="6">
    <source>
        <dbReference type="ARBA" id="ARBA00022806"/>
    </source>
</evidence>
<feature type="compositionally biased region" description="Acidic residues" evidence="10">
    <location>
        <begin position="1023"/>
        <end position="1047"/>
    </location>
</feature>
<dbReference type="STRING" id="50376.A0A517L506"/>
<dbReference type="Pfam" id="PF00176">
    <property type="entry name" value="SNF2-rel_dom"/>
    <property type="match status" value="1"/>
</dbReference>
<keyword evidence="6" id="KW-0347">Helicase</keyword>
<evidence type="ECO:0000313" key="15">
    <source>
        <dbReference type="Proteomes" id="UP000316270"/>
    </source>
</evidence>
<feature type="region of interest" description="Disordered" evidence="10">
    <location>
        <begin position="1022"/>
        <end position="1051"/>
    </location>
</feature>
<feature type="domain" description="Helicase C-terminal" evidence="13">
    <location>
        <begin position="1153"/>
        <end position="1307"/>
    </location>
</feature>